<accession>A0A067Q950</accession>
<sequence>MLQEVEAPPPEFAPYEAEHSVLGDGSIVSRDPHLNEDGEALYRFLLSHASTPPKYIVHCKGTHEEERRKQVKKKNEKGEEETKEEVTKETVIDFDFRIDIGQHIVAGPIHWSVADHEPAYRGDMFEEVDGRLGRREASGQELKNAHDWKERRSARGLPPWQDASSVHDPDGHTATLRSSRTIREWADDYCSSTKSFKEFVYEKVCYSQARNYHLHTKLIFFSQAIYGWNFEGIEAAIRSIILATHYTGKLSVDYELTSSKICVRSGGFWTETLLMPFVWLYKKFHPQGGGRWEVCGGAYALKYWQHCSQTDIDGDAMPSHIITAPDGVQYKLLGMREGEWFRLFEGTIRRSVIMKRKSDKVIIDPDDQVPRSVLALDGYPAGRRIP</sequence>
<name>A0A067Q950_9AGAM</name>
<feature type="region of interest" description="Disordered" evidence="1">
    <location>
        <begin position="61"/>
        <end position="84"/>
    </location>
</feature>
<dbReference type="OrthoDB" id="203796at2759"/>
<keyword evidence="3" id="KW-1185">Reference proteome</keyword>
<reference evidence="3" key="1">
    <citation type="journal article" date="2014" name="Proc. Natl. Acad. Sci. U.S.A.">
        <title>Extensive sampling of basidiomycete genomes demonstrates inadequacy of the white-rot/brown-rot paradigm for wood decay fungi.</title>
        <authorList>
            <person name="Riley R."/>
            <person name="Salamov A.A."/>
            <person name="Brown D.W."/>
            <person name="Nagy L.G."/>
            <person name="Floudas D."/>
            <person name="Held B.W."/>
            <person name="Levasseur A."/>
            <person name="Lombard V."/>
            <person name="Morin E."/>
            <person name="Otillar R."/>
            <person name="Lindquist E.A."/>
            <person name="Sun H."/>
            <person name="LaButti K.M."/>
            <person name="Schmutz J."/>
            <person name="Jabbour D."/>
            <person name="Luo H."/>
            <person name="Baker S.E."/>
            <person name="Pisabarro A.G."/>
            <person name="Walton J.D."/>
            <person name="Blanchette R.A."/>
            <person name="Henrissat B."/>
            <person name="Martin F."/>
            <person name="Cullen D."/>
            <person name="Hibbett D.S."/>
            <person name="Grigoriev I.V."/>
        </authorList>
    </citation>
    <scope>NUCLEOTIDE SEQUENCE [LARGE SCALE GENOMIC DNA]</scope>
    <source>
        <strain evidence="3">MUCL 33604</strain>
    </source>
</reference>
<dbReference type="HOGENOM" id="CLU_034128_1_0_1"/>
<feature type="region of interest" description="Disordered" evidence="1">
    <location>
        <begin position="151"/>
        <end position="173"/>
    </location>
</feature>
<organism evidence="2 3">
    <name type="scientific">Jaapia argillacea MUCL 33604</name>
    <dbReference type="NCBI Taxonomy" id="933084"/>
    <lineage>
        <taxon>Eukaryota</taxon>
        <taxon>Fungi</taxon>
        <taxon>Dikarya</taxon>
        <taxon>Basidiomycota</taxon>
        <taxon>Agaricomycotina</taxon>
        <taxon>Agaricomycetes</taxon>
        <taxon>Agaricomycetidae</taxon>
        <taxon>Jaapiales</taxon>
        <taxon>Jaapiaceae</taxon>
        <taxon>Jaapia</taxon>
    </lineage>
</organism>
<evidence type="ECO:0000256" key="1">
    <source>
        <dbReference type="SAM" id="MobiDB-lite"/>
    </source>
</evidence>
<dbReference type="InParanoid" id="A0A067Q950"/>
<dbReference type="Proteomes" id="UP000027265">
    <property type="component" value="Unassembled WGS sequence"/>
</dbReference>
<protein>
    <submittedName>
        <fullName evidence="2">Uncharacterized protein</fullName>
    </submittedName>
</protein>
<dbReference type="PANTHER" id="PTHR37848">
    <property type="entry name" value="EXPRESSED PROTEIN"/>
    <property type="match status" value="1"/>
</dbReference>
<dbReference type="EMBL" id="KL197710">
    <property type="protein sequence ID" value="KDQ63578.1"/>
    <property type="molecule type" value="Genomic_DNA"/>
</dbReference>
<dbReference type="AlphaFoldDB" id="A0A067Q950"/>
<evidence type="ECO:0000313" key="3">
    <source>
        <dbReference type="Proteomes" id="UP000027265"/>
    </source>
</evidence>
<evidence type="ECO:0000313" key="2">
    <source>
        <dbReference type="EMBL" id="KDQ63578.1"/>
    </source>
</evidence>
<gene>
    <name evidence="2" type="ORF">JAAARDRAFT_148049</name>
</gene>
<dbReference type="PANTHER" id="PTHR37848:SF1">
    <property type="entry name" value="SUN DOMAIN-CONTAINING PROTEIN"/>
    <property type="match status" value="1"/>
</dbReference>
<proteinExistence type="predicted"/>